<name>A0AAV7GN00_DENCH</name>
<feature type="domain" description="AP2/ERF" evidence="7">
    <location>
        <begin position="208"/>
        <end position="267"/>
    </location>
</feature>
<reference evidence="8 9" key="1">
    <citation type="journal article" date="2021" name="Hortic Res">
        <title>Chromosome-scale assembly of the Dendrobium chrysotoxum genome enhances the understanding of orchid evolution.</title>
        <authorList>
            <person name="Zhang Y."/>
            <person name="Zhang G.Q."/>
            <person name="Zhang D."/>
            <person name="Liu X.D."/>
            <person name="Xu X.Y."/>
            <person name="Sun W.H."/>
            <person name="Yu X."/>
            <person name="Zhu X."/>
            <person name="Wang Z.W."/>
            <person name="Zhao X."/>
            <person name="Zhong W.Y."/>
            <person name="Chen H."/>
            <person name="Yin W.L."/>
            <person name="Huang T."/>
            <person name="Niu S.C."/>
            <person name="Liu Z.J."/>
        </authorList>
    </citation>
    <scope>NUCLEOTIDE SEQUENCE [LARGE SCALE GENOMIC DNA]</scope>
    <source>
        <strain evidence="8">Lindl</strain>
    </source>
</reference>
<comment type="caution">
    <text evidence="8">The sequence shown here is derived from an EMBL/GenBank/DDBJ whole genome shotgun (WGS) entry which is preliminary data.</text>
</comment>
<evidence type="ECO:0000256" key="1">
    <source>
        <dbReference type="ARBA" id="ARBA00004123"/>
    </source>
</evidence>
<dbReference type="GO" id="GO:0005524">
    <property type="term" value="F:ATP binding"/>
    <property type="evidence" value="ECO:0007669"/>
    <property type="project" value="InterPro"/>
</dbReference>
<dbReference type="EMBL" id="JAGFBR010000012">
    <property type="protein sequence ID" value="KAH0457662.1"/>
    <property type="molecule type" value="Genomic_DNA"/>
</dbReference>
<dbReference type="GO" id="GO:0003677">
    <property type="term" value="F:DNA binding"/>
    <property type="evidence" value="ECO:0007669"/>
    <property type="project" value="UniProtKB-KW"/>
</dbReference>
<keyword evidence="3" id="KW-0238">DNA-binding</keyword>
<dbReference type="PANTHER" id="PTHR48055">
    <property type="entry name" value="LEUCINE-RICH REPEAT RECEPTOR PROTEIN KINASE EMS1"/>
    <property type="match status" value="1"/>
</dbReference>
<keyword evidence="5" id="KW-0539">Nucleus</keyword>
<keyword evidence="2" id="KW-0805">Transcription regulation</keyword>
<evidence type="ECO:0000256" key="5">
    <source>
        <dbReference type="ARBA" id="ARBA00023242"/>
    </source>
</evidence>
<dbReference type="SUPFAM" id="SSF54171">
    <property type="entry name" value="DNA-binding domain"/>
    <property type="match status" value="1"/>
</dbReference>
<comment type="subcellular location">
    <subcellularLocation>
        <location evidence="1">Nucleus</location>
    </subcellularLocation>
</comment>
<evidence type="ECO:0000256" key="2">
    <source>
        <dbReference type="ARBA" id="ARBA00023015"/>
    </source>
</evidence>
<dbReference type="InterPro" id="IPR036955">
    <property type="entry name" value="AP2/ERF_dom_sf"/>
</dbReference>
<keyword evidence="4" id="KW-0804">Transcription</keyword>
<dbReference type="PROSITE" id="PS51032">
    <property type="entry name" value="AP2_ERF"/>
    <property type="match status" value="1"/>
</dbReference>
<sequence length="268" mass="30525">MLGKIKHQNLLPLLGYCKVSVEQLLGYEYMRYGSLEDMLHGKQREQDMTLDCFAMAIIHYNVKSANILLDEKLMAKVIDFALSKISLELDQTHVTIAIKVSFGYLDLDYLCRQKVIEKLDAYFFGVVLLEVLYARSASKGIEKQSRLMELDSIANEIEDLNIYNFLEQINASTPNDPFWLLQLMLALFQKSDTAWDWIISTQKAMIHLYEASTAFILKNSHAKTKPSSHIFKKHVYLGLFDAGVKAASAYDKATIQFNGKDAVTNFDA</sequence>
<keyword evidence="9" id="KW-1185">Reference proteome</keyword>
<dbReference type="InterPro" id="IPR011009">
    <property type="entry name" value="Kinase-like_dom_sf"/>
</dbReference>
<dbReference type="InterPro" id="IPR051564">
    <property type="entry name" value="LRR_receptor-like_kinase"/>
</dbReference>
<evidence type="ECO:0000256" key="3">
    <source>
        <dbReference type="ARBA" id="ARBA00023125"/>
    </source>
</evidence>
<dbReference type="SUPFAM" id="SSF56112">
    <property type="entry name" value="Protein kinase-like (PK-like)"/>
    <property type="match status" value="1"/>
</dbReference>
<dbReference type="InterPro" id="IPR001245">
    <property type="entry name" value="Ser-Thr/Tyr_kinase_cat_dom"/>
</dbReference>
<dbReference type="Gene3D" id="3.30.200.20">
    <property type="entry name" value="Phosphorylase Kinase, domain 1"/>
    <property type="match status" value="1"/>
</dbReference>
<dbReference type="PANTHER" id="PTHR48055:SF46">
    <property type="entry name" value="LEUCINE-RICH REPEAT SERINE_THREONINE-PROTEIN KINASE 1"/>
    <property type="match status" value="1"/>
</dbReference>
<dbReference type="Pfam" id="PF07714">
    <property type="entry name" value="PK_Tyr_Ser-Thr"/>
    <property type="match status" value="1"/>
</dbReference>
<dbReference type="GO" id="GO:0003700">
    <property type="term" value="F:DNA-binding transcription factor activity"/>
    <property type="evidence" value="ECO:0007669"/>
    <property type="project" value="InterPro"/>
</dbReference>
<dbReference type="GO" id="GO:0004672">
    <property type="term" value="F:protein kinase activity"/>
    <property type="evidence" value="ECO:0007669"/>
    <property type="project" value="InterPro"/>
</dbReference>
<organism evidence="8 9">
    <name type="scientific">Dendrobium chrysotoxum</name>
    <name type="common">Orchid</name>
    <dbReference type="NCBI Taxonomy" id="161865"/>
    <lineage>
        <taxon>Eukaryota</taxon>
        <taxon>Viridiplantae</taxon>
        <taxon>Streptophyta</taxon>
        <taxon>Embryophyta</taxon>
        <taxon>Tracheophyta</taxon>
        <taxon>Spermatophyta</taxon>
        <taxon>Magnoliopsida</taxon>
        <taxon>Liliopsida</taxon>
        <taxon>Asparagales</taxon>
        <taxon>Orchidaceae</taxon>
        <taxon>Epidendroideae</taxon>
        <taxon>Malaxideae</taxon>
        <taxon>Dendrobiinae</taxon>
        <taxon>Dendrobium</taxon>
    </lineage>
</organism>
<evidence type="ECO:0000313" key="9">
    <source>
        <dbReference type="Proteomes" id="UP000775213"/>
    </source>
</evidence>
<dbReference type="Proteomes" id="UP000775213">
    <property type="component" value="Unassembled WGS sequence"/>
</dbReference>
<dbReference type="InterPro" id="IPR016177">
    <property type="entry name" value="DNA-bd_dom_sf"/>
</dbReference>
<proteinExistence type="predicted"/>
<evidence type="ECO:0000259" key="7">
    <source>
        <dbReference type="PROSITE" id="PS51032"/>
    </source>
</evidence>
<dbReference type="PROSITE" id="PS50011">
    <property type="entry name" value="PROTEIN_KINASE_DOM"/>
    <property type="match status" value="1"/>
</dbReference>
<evidence type="ECO:0000259" key="6">
    <source>
        <dbReference type="PROSITE" id="PS50011"/>
    </source>
</evidence>
<dbReference type="GO" id="GO:0005634">
    <property type="term" value="C:nucleus"/>
    <property type="evidence" value="ECO:0007669"/>
    <property type="project" value="UniProtKB-SubCell"/>
</dbReference>
<dbReference type="GO" id="GO:0016020">
    <property type="term" value="C:membrane"/>
    <property type="evidence" value="ECO:0007669"/>
    <property type="project" value="TreeGrafter"/>
</dbReference>
<protein>
    <recommendedName>
        <fullName evidence="10">Protein kinase domain-containing protein</fullName>
    </recommendedName>
</protein>
<gene>
    <name evidence="8" type="ORF">IEQ34_012977</name>
</gene>
<dbReference type="InterPro" id="IPR000719">
    <property type="entry name" value="Prot_kinase_dom"/>
</dbReference>
<accession>A0AAV7GN00</accession>
<dbReference type="Gene3D" id="3.30.730.10">
    <property type="entry name" value="AP2/ERF domain"/>
    <property type="match status" value="1"/>
</dbReference>
<dbReference type="AlphaFoldDB" id="A0AAV7GN00"/>
<evidence type="ECO:0000256" key="4">
    <source>
        <dbReference type="ARBA" id="ARBA00023163"/>
    </source>
</evidence>
<feature type="domain" description="Protein kinase" evidence="6">
    <location>
        <begin position="1"/>
        <end position="188"/>
    </location>
</feature>
<evidence type="ECO:0000313" key="8">
    <source>
        <dbReference type="EMBL" id="KAH0457662.1"/>
    </source>
</evidence>
<dbReference type="SMART" id="SM00380">
    <property type="entry name" value="AP2"/>
    <property type="match status" value="1"/>
</dbReference>
<dbReference type="Gene3D" id="1.10.510.10">
    <property type="entry name" value="Transferase(Phosphotransferase) domain 1"/>
    <property type="match status" value="1"/>
</dbReference>
<dbReference type="InterPro" id="IPR001471">
    <property type="entry name" value="AP2/ERF_dom"/>
</dbReference>
<evidence type="ECO:0008006" key="10">
    <source>
        <dbReference type="Google" id="ProtNLM"/>
    </source>
</evidence>